<dbReference type="Gene3D" id="1.25.10.10">
    <property type="entry name" value="Leucine-rich Repeat Variant"/>
    <property type="match status" value="1"/>
</dbReference>
<dbReference type="InterPro" id="IPR013713">
    <property type="entry name" value="XPO2_central"/>
</dbReference>
<evidence type="ECO:0000313" key="11">
    <source>
        <dbReference type="EMBL" id="KAK0160044.1"/>
    </source>
</evidence>
<feature type="domain" description="Importin N-terminal" evidence="10">
    <location>
        <begin position="29"/>
        <end position="103"/>
    </location>
</feature>
<dbReference type="GO" id="GO:0005829">
    <property type="term" value="C:cytosol"/>
    <property type="evidence" value="ECO:0007669"/>
    <property type="project" value="TreeGrafter"/>
</dbReference>
<keyword evidence="6" id="KW-0963">Cytoplasm</keyword>
<comment type="subcellular location">
    <subcellularLocation>
        <location evidence="2">Cytoplasm</location>
    </subcellularLocation>
    <subcellularLocation>
        <location evidence="1">Nucleus</location>
    </subcellularLocation>
</comment>
<dbReference type="Proteomes" id="UP001168990">
    <property type="component" value="Unassembled WGS sequence"/>
</dbReference>
<proteinExistence type="inferred from homology"/>
<dbReference type="Pfam" id="PF03378">
    <property type="entry name" value="CAS_CSE1"/>
    <property type="match status" value="1"/>
</dbReference>
<evidence type="ECO:0000256" key="9">
    <source>
        <dbReference type="ARBA" id="ARBA00030693"/>
    </source>
</evidence>
<dbReference type="SUPFAM" id="SSF48371">
    <property type="entry name" value="ARM repeat"/>
    <property type="match status" value="1"/>
</dbReference>
<dbReference type="PANTHER" id="PTHR10997">
    <property type="entry name" value="IMPORTIN-7, 8, 11"/>
    <property type="match status" value="1"/>
</dbReference>
<dbReference type="InterPro" id="IPR001494">
    <property type="entry name" value="Importin-beta_N"/>
</dbReference>
<reference evidence="11" key="1">
    <citation type="journal article" date="2023" name="bioRxiv">
        <title>Scaffold-level genome assemblies of two parasitoid biocontrol wasps reveal the parthenogenesis mechanism and an associated novel virus.</title>
        <authorList>
            <person name="Inwood S."/>
            <person name="Skelly J."/>
            <person name="Guhlin J."/>
            <person name="Harrop T."/>
            <person name="Goldson S."/>
            <person name="Dearden P."/>
        </authorList>
    </citation>
    <scope>NUCLEOTIDE SEQUENCE</scope>
    <source>
        <strain evidence="11">Irish</strain>
        <tissue evidence="11">Whole body</tissue>
    </source>
</reference>
<dbReference type="GO" id="GO:0006606">
    <property type="term" value="P:protein import into nucleus"/>
    <property type="evidence" value="ECO:0007669"/>
    <property type="project" value="TreeGrafter"/>
</dbReference>
<reference evidence="11" key="2">
    <citation type="submission" date="2023-03" db="EMBL/GenBank/DDBJ databases">
        <authorList>
            <person name="Inwood S.N."/>
            <person name="Skelly J.G."/>
            <person name="Guhlin J."/>
            <person name="Harrop T.W.R."/>
            <person name="Goldson S.G."/>
            <person name="Dearden P.K."/>
        </authorList>
    </citation>
    <scope>NUCLEOTIDE SEQUENCE</scope>
    <source>
        <strain evidence="11">Irish</strain>
        <tissue evidence="11">Whole body</tissue>
    </source>
</reference>
<comment type="similarity">
    <text evidence="3">Belongs to the XPO2/CSE1 family.</text>
</comment>
<evidence type="ECO:0000259" key="10">
    <source>
        <dbReference type="PROSITE" id="PS50166"/>
    </source>
</evidence>
<evidence type="ECO:0000256" key="3">
    <source>
        <dbReference type="ARBA" id="ARBA00008669"/>
    </source>
</evidence>
<evidence type="ECO:0000256" key="5">
    <source>
        <dbReference type="ARBA" id="ARBA00022448"/>
    </source>
</evidence>
<dbReference type="Pfam" id="PF03810">
    <property type="entry name" value="IBN_N"/>
    <property type="match status" value="1"/>
</dbReference>
<sequence>MELDSGNLITLSEYLKQSLSPDVNVRRPAEKFLESIEVNQNYPALLLHLIEKTDFDLTIRIAGAVAFKNYIKRNWKVEEDEVDKIHAQDREAIKKLIVNLMLHSPELIQKQLSDVISIIGKHDFPNKWPDLIDQMVIKFDTGDFHVINGVLHTAHSLFKRYRYEFGSQILWTEIKFVLEKFAKPLTDLFVATMNLTQVHANNIEALKIIYNSLTILSKVFYSLNFQDLPEFFEDNIEIWMSNFHQLLTIDVPALQTTNNEDPSVMEQLKSQVCDNIVLYAQKYNEEFQNYVPQFLDAIWKLLNVTGQEPKFDALVSNSLQFLVTIADRSQYRVLFEEPATFHNICANLITPNIEFREADNELFEYNPEEYIRRDIEGSDVDTRRRAACDLVKVLAKHFGAKVMEIFGVYIVQRLDEYAAKPSENWRKKDAVIYLVTSSASRGQTQKHGVTQSNEFVPIPQFATQHIQPELAKSDVNDMPVLKAASIKFIMSFRSVLPRQIVVGSLPDLVRHLSAENVIVHSYAACAIEKILSIRGSDNLPMVKTDELTPLAANLLNGLFAILEMPDSEENEYAMKAIMRSFGALKENIIPYLNNLLPKLTQKLSKNPTRPNFIHYLMETLSLSIRIVCKTNPAAVESFEQVLFPIFQGILQQDIQEYIPYVFQVLALLLELHVDQNVPEPYMALFPCLLSPVLFERQENIQSLNRLLQAFVSHGSHQIIAQDRTNGLLGVFQKLIASKLNDHEGFLLMQSIIQHFPPNIIETYMKQVFVLLFQRLSSSKTTKFTKGLIVYFAYYIIRYGATNLIKIIDQIQPQMFGMVLERVIIPDLEKVSGDIDRKVVAIGLSNLLIDCPTMMESPYNIFYPKLLDALVQLFESPQDNTKIFDDDLMPSEMDDPIVSYASSSICTQLICAKNPKKDPLEAVGDVRLHLAQGLSRLPNQQLSVLLGQISEVNANYLKNYLQSTGTGTA</sequence>
<dbReference type="Pfam" id="PF08506">
    <property type="entry name" value="Cse1"/>
    <property type="match status" value="1"/>
</dbReference>
<evidence type="ECO:0000256" key="1">
    <source>
        <dbReference type="ARBA" id="ARBA00004123"/>
    </source>
</evidence>
<dbReference type="PANTHER" id="PTHR10997:SF8">
    <property type="entry name" value="EXPORTIN-2"/>
    <property type="match status" value="1"/>
</dbReference>
<keyword evidence="12" id="KW-1185">Reference proteome</keyword>
<dbReference type="GO" id="GO:0006611">
    <property type="term" value="P:protein export from nucleus"/>
    <property type="evidence" value="ECO:0007669"/>
    <property type="project" value="TreeGrafter"/>
</dbReference>
<accession>A0AA39C8U6</accession>
<dbReference type="GO" id="GO:0005635">
    <property type="term" value="C:nuclear envelope"/>
    <property type="evidence" value="ECO:0007669"/>
    <property type="project" value="TreeGrafter"/>
</dbReference>
<keyword evidence="5" id="KW-0813">Transport</keyword>
<dbReference type="EMBL" id="JAQQBS010001423">
    <property type="protein sequence ID" value="KAK0160044.1"/>
    <property type="molecule type" value="Genomic_DNA"/>
</dbReference>
<evidence type="ECO:0000256" key="4">
    <source>
        <dbReference type="ARBA" id="ARBA00018945"/>
    </source>
</evidence>
<keyword evidence="7" id="KW-0653">Protein transport</keyword>
<name>A0AA39C8U6_9HYME</name>
<dbReference type="InterPro" id="IPR011989">
    <property type="entry name" value="ARM-like"/>
</dbReference>
<protein>
    <recommendedName>
        <fullName evidence="4">Exportin-2</fullName>
    </recommendedName>
    <alternativeName>
        <fullName evidence="9">Importin-alpha re-exporter</fullName>
    </alternativeName>
</protein>
<comment type="caution">
    <text evidence="11">The sequence shown here is derived from an EMBL/GenBank/DDBJ whole genome shotgun (WGS) entry which is preliminary data.</text>
</comment>
<dbReference type="GO" id="GO:0031267">
    <property type="term" value="F:small GTPase binding"/>
    <property type="evidence" value="ECO:0007669"/>
    <property type="project" value="InterPro"/>
</dbReference>
<dbReference type="PROSITE" id="PS50166">
    <property type="entry name" value="IMPORTIN_B_NT"/>
    <property type="match status" value="1"/>
</dbReference>
<keyword evidence="8" id="KW-0539">Nucleus</keyword>
<dbReference type="InterPro" id="IPR005043">
    <property type="entry name" value="XPO2_C"/>
</dbReference>
<evidence type="ECO:0000256" key="2">
    <source>
        <dbReference type="ARBA" id="ARBA00004496"/>
    </source>
</evidence>
<dbReference type="InterPro" id="IPR016024">
    <property type="entry name" value="ARM-type_fold"/>
</dbReference>
<evidence type="ECO:0000256" key="8">
    <source>
        <dbReference type="ARBA" id="ARBA00023242"/>
    </source>
</evidence>
<organism evidence="11 12">
    <name type="scientific">Microctonus aethiopoides</name>
    <dbReference type="NCBI Taxonomy" id="144406"/>
    <lineage>
        <taxon>Eukaryota</taxon>
        <taxon>Metazoa</taxon>
        <taxon>Ecdysozoa</taxon>
        <taxon>Arthropoda</taxon>
        <taxon>Hexapoda</taxon>
        <taxon>Insecta</taxon>
        <taxon>Pterygota</taxon>
        <taxon>Neoptera</taxon>
        <taxon>Endopterygota</taxon>
        <taxon>Hymenoptera</taxon>
        <taxon>Apocrita</taxon>
        <taxon>Ichneumonoidea</taxon>
        <taxon>Braconidae</taxon>
        <taxon>Euphorinae</taxon>
        <taxon>Microctonus</taxon>
    </lineage>
</organism>
<dbReference type="FunFam" id="1.25.10.10:FF:000057">
    <property type="entry name" value="Exportin-2 isoform 1"/>
    <property type="match status" value="1"/>
</dbReference>
<evidence type="ECO:0000313" key="12">
    <source>
        <dbReference type="Proteomes" id="UP001168990"/>
    </source>
</evidence>
<gene>
    <name evidence="11" type="ORF">PV328_007489</name>
</gene>
<dbReference type="GO" id="GO:0005049">
    <property type="term" value="F:nuclear export signal receptor activity"/>
    <property type="evidence" value="ECO:0007669"/>
    <property type="project" value="TreeGrafter"/>
</dbReference>
<dbReference type="SMART" id="SM00913">
    <property type="entry name" value="IBN_N"/>
    <property type="match status" value="1"/>
</dbReference>
<evidence type="ECO:0000256" key="6">
    <source>
        <dbReference type="ARBA" id="ARBA00022490"/>
    </source>
</evidence>
<dbReference type="AlphaFoldDB" id="A0AA39C8U6"/>
<evidence type="ECO:0000256" key="7">
    <source>
        <dbReference type="ARBA" id="ARBA00022927"/>
    </source>
</evidence>